<dbReference type="AlphaFoldDB" id="A0AAN6SVB7"/>
<keyword evidence="1" id="KW-1133">Transmembrane helix</keyword>
<evidence type="ECO:0000313" key="3">
    <source>
        <dbReference type="Proteomes" id="UP001303115"/>
    </source>
</evidence>
<keyword evidence="1" id="KW-0472">Membrane</keyword>
<gene>
    <name evidence="2" type="ORF">C8A01DRAFT_32040</name>
</gene>
<dbReference type="EMBL" id="MU854323">
    <property type="protein sequence ID" value="KAK4043942.1"/>
    <property type="molecule type" value="Genomic_DNA"/>
</dbReference>
<keyword evidence="1" id="KW-0812">Transmembrane</keyword>
<feature type="transmembrane region" description="Helical" evidence="1">
    <location>
        <begin position="20"/>
        <end position="42"/>
    </location>
</feature>
<evidence type="ECO:0000256" key="1">
    <source>
        <dbReference type="SAM" id="Phobius"/>
    </source>
</evidence>
<feature type="transmembrane region" description="Helical" evidence="1">
    <location>
        <begin position="69"/>
        <end position="91"/>
    </location>
</feature>
<evidence type="ECO:0000313" key="2">
    <source>
        <dbReference type="EMBL" id="KAK4043942.1"/>
    </source>
</evidence>
<protein>
    <submittedName>
        <fullName evidence="2">Uncharacterized protein</fullName>
    </submittedName>
</protein>
<accession>A0AAN6SVB7</accession>
<dbReference type="Proteomes" id="UP001303115">
    <property type="component" value="Unassembled WGS sequence"/>
</dbReference>
<keyword evidence="3" id="KW-1185">Reference proteome</keyword>
<comment type="caution">
    <text evidence="2">The sequence shown here is derived from an EMBL/GenBank/DDBJ whole genome shotgun (WGS) entry which is preliminary data.</text>
</comment>
<organism evidence="2 3">
    <name type="scientific">Parachaetomium inaequale</name>
    <dbReference type="NCBI Taxonomy" id="2588326"/>
    <lineage>
        <taxon>Eukaryota</taxon>
        <taxon>Fungi</taxon>
        <taxon>Dikarya</taxon>
        <taxon>Ascomycota</taxon>
        <taxon>Pezizomycotina</taxon>
        <taxon>Sordariomycetes</taxon>
        <taxon>Sordariomycetidae</taxon>
        <taxon>Sordariales</taxon>
        <taxon>Chaetomiaceae</taxon>
        <taxon>Parachaetomium</taxon>
    </lineage>
</organism>
<name>A0AAN6SVB7_9PEZI</name>
<reference evidence="3" key="1">
    <citation type="journal article" date="2023" name="Mol. Phylogenet. Evol.">
        <title>Genome-scale phylogeny and comparative genomics of the fungal order Sordariales.</title>
        <authorList>
            <person name="Hensen N."/>
            <person name="Bonometti L."/>
            <person name="Westerberg I."/>
            <person name="Brannstrom I.O."/>
            <person name="Guillou S."/>
            <person name="Cros-Aarteil S."/>
            <person name="Calhoun S."/>
            <person name="Haridas S."/>
            <person name="Kuo A."/>
            <person name="Mondo S."/>
            <person name="Pangilinan J."/>
            <person name="Riley R."/>
            <person name="LaButti K."/>
            <person name="Andreopoulos B."/>
            <person name="Lipzen A."/>
            <person name="Chen C."/>
            <person name="Yan M."/>
            <person name="Daum C."/>
            <person name="Ng V."/>
            <person name="Clum A."/>
            <person name="Steindorff A."/>
            <person name="Ohm R.A."/>
            <person name="Martin F."/>
            <person name="Silar P."/>
            <person name="Natvig D.O."/>
            <person name="Lalanne C."/>
            <person name="Gautier V."/>
            <person name="Ament-Velasquez S.L."/>
            <person name="Kruys A."/>
            <person name="Hutchinson M.I."/>
            <person name="Powell A.J."/>
            <person name="Barry K."/>
            <person name="Miller A.N."/>
            <person name="Grigoriev I.V."/>
            <person name="Debuchy R."/>
            <person name="Gladieux P."/>
            <person name="Hiltunen Thoren M."/>
            <person name="Johannesson H."/>
        </authorList>
    </citation>
    <scope>NUCLEOTIDE SEQUENCE [LARGE SCALE GENOMIC DNA]</scope>
    <source>
        <strain evidence="3">CBS 284.82</strain>
    </source>
</reference>
<sequence>MTASNPSSQKATRHPSRTILPYTAAFWLLDAAQLTLSIIQLGRGPVSDADPPGVYLTLPGYFVHLHRLAVVWASLGLVVNILAPVVVGVVAGRRDKEGNPVVESVSGAAWPDGFDV</sequence>
<proteinExistence type="predicted"/>